<reference evidence="2" key="1">
    <citation type="submission" date="2021-01" db="EMBL/GenBank/DDBJ databases">
        <title>Whole genome shotgun sequence of Actinoplanes rishiriensis NBRC 108556.</title>
        <authorList>
            <person name="Komaki H."/>
            <person name="Tamura T."/>
        </authorList>
    </citation>
    <scope>NUCLEOTIDE SEQUENCE</scope>
    <source>
        <strain evidence="2">NBRC 108556</strain>
    </source>
</reference>
<name>A0A919MW70_9ACTN</name>
<evidence type="ECO:0000256" key="1">
    <source>
        <dbReference type="SAM" id="MobiDB-lite"/>
    </source>
</evidence>
<dbReference type="AlphaFoldDB" id="A0A919MW70"/>
<dbReference type="Proteomes" id="UP000636960">
    <property type="component" value="Unassembled WGS sequence"/>
</dbReference>
<comment type="caution">
    <text evidence="2">The sequence shown here is derived from an EMBL/GenBank/DDBJ whole genome shotgun (WGS) entry which is preliminary data.</text>
</comment>
<gene>
    <name evidence="2" type="ORF">Ari01nite_96360</name>
</gene>
<evidence type="ECO:0000313" key="2">
    <source>
        <dbReference type="EMBL" id="GIF02172.1"/>
    </source>
</evidence>
<protein>
    <submittedName>
        <fullName evidence="2">Uncharacterized protein</fullName>
    </submittedName>
</protein>
<evidence type="ECO:0000313" key="3">
    <source>
        <dbReference type="Proteomes" id="UP000636960"/>
    </source>
</evidence>
<accession>A0A919MW70</accession>
<dbReference type="EMBL" id="BOMV01000123">
    <property type="protein sequence ID" value="GIF02172.1"/>
    <property type="molecule type" value="Genomic_DNA"/>
</dbReference>
<organism evidence="2 3">
    <name type="scientific">Paractinoplanes rishiriensis</name>
    <dbReference type="NCBI Taxonomy" id="1050105"/>
    <lineage>
        <taxon>Bacteria</taxon>
        <taxon>Bacillati</taxon>
        <taxon>Actinomycetota</taxon>
        <taxon>Actinomycetes</taxon>
        <taxon>Micromonosporales</taxon>
        <taxon>Micromonosporaceae</taxon>
        <taxon>Paractinoplanes</taxon>
    </lineage>
</organism>
<keyword evidence="3" id="KW-1185">Reference proteome</keyword>
<feature type="region of interest" description="Disordered" evidence="1">
    <location>
        <begin position="1"/>
        <end position="27"/>
    </location>
</feature>
<sequence>MSSGSRPGNRAGGGCGTHDPTRPEAAAAEIEQVGPDTVVWLNEAQLYLSPTDARLGERIAAGCVPCCIIRTGDRC</sequence>
<proteinExistence type="predicted"/>